<dbReference type="Proteomes" id="UP000029922">
    <property type="component" value="Unassembled WGS sequence"/>
</dbReference>
<reference evidence="2 3" key="1">
    <citation type="journal article" date="2014" name="Genome Announc.">
        <title>Draft genome sequences of eight enterohepatic helicobacter species isolated from both laboratory and wild rodents.</title>
        <authorList>
            <person name="Sheh A."/>
            <person name="Shen Z."/>
            <person name="Fox J.G."/>
        </authorList>
    </citation>
    <scope>NUCLEOTIDE SEQUENCE [LARGE SCALE GENOMIC DNA]</scope>
    <source>
        <strain evidence="2 3">ST1</strain>
    </source>
</reference>
<evidence type="ECO:0000313" key="2">
    <source>
        <dbReference type="EMBL" id="TLE00597.1"/>
    </source>
</evidence>
<name>A0A099TWE5_9HELI</name>
<sequence length="208" mass="24222">MRNILICICLTLQLALASKPDQPDFSINNRELQEPPALPQVYDIVLPDVISYFLMPHKKQEINAFLPYSPMVMEICAITGRPQYYYASREELLSGCYRGDIGLSLFELQPYQYWHTISKLKEIHLTPKLDTIDNIIRILVNYRNPNNQQNIITIEIGDNNYPNTSIVINGQRFYNHDEVISRFYGLVTKIKSDAYPRETYSAISVWQR</sequence>
<dbReference type="Proteomes" id="UP000255139">
    <property type="component" value="Unassembled WGS sequence"/>
</dbReference>
<organism evidence="1 4">
    <name type="scientific">Helicobacter muridarum</name>
    <dbReference type="NCBI Taxonomy" id="216"/>
    <lineage>
        <taxon>Bacteria</taxon>
        <taxon>Pseudomonadati</taxon>
        <taxon>Campylobacterota</taxon>
        <taxon>Epsilonproteobacteria</taxon>
        <taxon>Campylobacterales</taxon>
        <taxon>Helicobacteraceae</taxon>
        <taxon>Helicobacter</taxon>
    </lineage>
</organism>
<evidence type="ECO:0000313" key="4">
    <source>
        <dbReference type="Proteomes" id="UP000255139"/>
    </source>
</evidence>
<evidence type="ECO:0000313" key="3">
    <source>
        <dbReference type="Proteomes" id="UP000029922"/>
    </source>
</evidence>
<dbReference type="EMBL" id="UGJE01000002">
    <property type="protein sequence ID" value="STQ85614.1"/>
    <property type="molecule type" value="Genomic_DNA"/>
</dbReference>
<dbReference type="OrthoDB" id="5325457at2"/>
<dbReference type="AlphaFoldDB" id="A0A099TWE5"/>
<evidence type="ECO:0000313" key="1">
    <source>
        <dbReference type="EMBL" id="STQ85614.1"/>
    </source>
</evidence>
<proteinExistence type="predicted"/>
<gene>
    <name evidence="2" type="ORF">LS73_004100</name>
    <name evidence="1" type="ORF">NCTC12714_00400</name>
</gene>
<keyword evidence="4" id="KW-1185">Reference proteome</keyword>
<accession>A0A099TWE5</accession>
<dbReference type="EMBL" id="JRPD02000006">
    <property type="protein sequence ID" value="TLE00597.1"/>
    <property type="molecule type" value="Genomic_DNA"/>
</dbReference>
<protein>
    <submittedName>
        <fullName evidence="1">Uncharacterized protein</fullName>
    </submittedName>
</protein>
<reference evidence="1 4" key="2">
    <citation type="submission" date="2018-06" db="EMBL/GenBank/DDBJ databases">
        <authorList>
            <consortium name="Pathogen Informatics"/>
            <person name="Doyle S."/>
        </authorList>
    </citation>
    <scope>NUCLEOTIDE SEQUENCE [LARGE SCALE GENOMIC DNA]</scope>
    <source>
        <strain evidence="1 4">NCTC12714</strain>
    </source>
</reference>
<dbReference type="RefSeq" id="WP_034559764.1">
    <property type="nucleotide sequence ID" value="NZ_FZML01000002.1"/>
</dbReference>